<sequence>MRIVSIMDMRVLVSIHAGPTIGIVVGTRPSELDQQTPLKLRRTKKENIKNLEMSDFVMA</sequence>
<dbReference type="EMBL" id="KV750246">
    <property type="protein sequence ID" value="OCL05644.1"/>
    <property type="molecule type" value="Genomic_DNA"/>
</dbReference>
<keyword evidence="2" id="KW-1185">Reference proteome</keyword>
<protein>
    <submittedName>
        <fullName evidence="1">Uncharacterized protein</fullName>
    </submittedName>
</protein>
<evidence type="ECO:0000313" key="1">
    <source>
        <dbReference type="EMBL" id="OCL05644.1"/>
    </source>
</evidence>
<organism evidence="1 2">
    <name type="scientific">Glonium stellatum</name>
    <dbReference type="NCBI Taxonomy" id="574774"/>
    <lineage>
        <taxon>Eukaryota</taxon>
        <taxon>Fungi</taxon>
        <taxon>Dikarya</taxon>
        <taxon>Ascomycota</taxon>
        <taxon>Pezizomycotina</taxon>
        <taxon>Dothideomycetes</taxon>
        <taxon>Pleosporomycetidae</taxon>
        <taxon>Gloniales</taxon>
        <taxon>Gloniaceae</taxon>
        <taxon>Glonium</taxon>
    </lineage>
</organism>
<dbReference type="Proteomes" id="UP000250140">
    <property type="component" value="Unassembled WGS sequence"/>
</dbReference>
<dbReference type="AlphaFoldDB" id="A0A8E2JQS4"/>
<proteinExistence type="predicted"/>
<reference evidence="1 2" key="1">
    <citation type="journal article" date="2016" name="Nat. Commun.">
        <title>Ectomycorrhizal ecology is imprinted in the genome of the dominant symbiotic fungus Cenococcum geophilum.</title>
        <authorList>
            <consortium name="DOE Joint Genome Institute"/>
            <person name="Peter M."/>
            <person name="Kohler A."/>
            <person name="Ohm R.A."/>
            <person name="Kuo A."/>
            <person name="Krutzmann J."/>
            <person name="Morin E."/>
            <person name="Arend M."/>
            <person name="Barry K.W."/>
            <person name="Binder M."/>
            <person name="Choi C."/>
            <person name="Clum A."/>
            <person name="Copeland A."/>
            <person name="Grisel N."/>
            <person name="Haridas S."/>
            <person name="Kipfer T."/>
            <person name="LaButti K."/>
            <person name="Lindquist E."/>
            <person name="Lipzen A."/>
            <person name="Maire R."/>
            <person name="Meier B."/>
            <person name="Mihaltcheva S."/>
            <person name="Molinier V."/>
            <person name="Murat C."/>
            <person name="Poggeler S."/>
            <person name="Quandt C.A."/>
            <person name="Sperisen C."/>
            <person name="Tritt A."/>
            <person name="Tisserant E."/>
            <person name="Crous P.W."/>
            <person name="Henrissat B."/>
            <person name="Nehls U."/>
            <person name="Egli S."/>
            <person name="Spatafora J.W."/>
            <person name="Grigoriev I.V."/>
            <person name="Martin F.M."/>
        </authorList>
    </citation>
    <scope>NUCLEOTIDE SEQUENCE [LARGE SCALE GENOMIC DNA]</scope>
    <source>
        <strain evidence="1 2">CBS 207.34</strain>
    </source>
</reference>
<gene>
    <name evidence="1" type="ORF">AOQ84DRAFT_94006</name>
</gene>
<name>A0A8E2JQS4_9PEZI</name>
<accession>A0A8E2JQS4</accession>
<evidence type="ECO:0000313" key="2">
    <source>
        <dbReference type="Proteomes" id="UP000250140"/>
    </source>
</evidence>